<dbReference type="InterPro" id="IPR055854">
    <property type="entry name" value="DUF7431"/>
</dbReference>
<reference evidence="2 3" key="1">
    <citation type="submission" date="2018-06" db="EMBL/GenBank/DDBJ databases">
        <title>Comparative genomics reveals the genomic features of Rhizophagus irregularis, R. cerebriforme, R. diaphanum and Gigaspora rosea, and their symbiotic lifestyle signature.</title>
        <authorList>
            <person name="Morin E."/>
            <person name="San Clemente H."/>
            <person name="Chen E.C.H."/>
            <person name="De La Providencia I."/>
            <person name="Hainaut M."/>
            <person name="Kuo A."/>
            <person name="Kohler A."/>
            <person name="Murat C."/>
            <person name="Tang N."/>
            <person name="Roy S."/>
            <person name="Loubradou J."/>
            <person name="Henrissat B."/>
            <person name="Grigoriev I.V."/>
            <person name="Corradi N."/>
            <person name="Roux C."/>
            <person name="Martin F.M."/>
        </authorList>
    </citation>
    <scope>NUCLEOTIDE SEQUENCE [LARGE SCALE GENOMIC DNA]</scope>
    <source>
        <strain evidence="2 3">DAOM 227022</strain>
    </source>
</reference>
<evidence type="ECO:0000313" key="2">
    <source>
        <dbReference type="EMBL" id="RIA83526.1"/>
    </source>
</evidence>
<dbReference type="Pfam" id="PF24209">
    <property type="entry name" value="DUF7431"/>
    <property type="match status" value="1"/>
</dbReference>
<evidence type="ECO:0000259" key="1">
    <source>
        <dbReference type="Pfam" id="PF24209"/>
    </source>
</evidence>
<dbReference type="AlphaFoldDB" id="A0A397SFP1"/>
<organism evidence="2 3">
    <name type="scientific">Glomus cerebriforme</name>
    <dbReference type="NCBI Taxonomy" id="658196"/>
    <lineage>
        <taxon>Eukaryota</taxon>
        <taxon>Fungi</taxon>
        <taxon>Fungi incertae sedis</taxon>
        <taxon>Mucoromycota</taxon>
        <taxon>Glomeromycotina</taxon>
        <taxon>Glomeromycetes</taxon>
        <taxon>Glomerales</taxon>
        <taxon>Glomeraceae</taxon>
        <taxon>Glomus</taxon>
    </lineage>
</organism>
<name>A0A397SFP1_9GLOM</name>
<accession>A0A397SFP1</accession>
<keyword evidence="3" id="KW-1185">Reference proteome</keyword>
<protein>
    <recommendedName>
        <fullName evidence="1">DUF7431 domain-containing protein</fullName>
    </recommendedName>
</protein>
<feature type="domain" description="DUF7431" evidence="1">
    <location>
        <begin position="353"/>
        <end position="627"/>
    </location>
</feature>
<evidence type="ECO:0000313" key="3">
    <source>
        <dbReference type="Proteomes" id="UP000265703"/>
    </source>
</evidence>
<dbReference type="OrthoDB" id="2326338at2759"/>
<sequence length="676" mass="78113">MANVGQNVDDVDITVQIDDPPSKLVLVNLNIKDKLSNIRERLEQNSKIKMNNTLSFANSLLAEVAKEDEEKIILEKIIDKTNKILYLKTESEPDCEFLKDKLKLEYGRTVNLEIANKKAFTIVEDCEMTEIVDGCKNSTIEIDLEADHVMKNDLLLTAGTDHIHNFAKLGVSFERSKIKRSDLGTNSIYTTIEYGKVSLKFKLESTMEFIEAVEDVIKSKDPRNLKNITEEFGQFISTEVILGGRAYFKRSNILRKYSEGKTNKYDMSASNNIRINNITENLRRDTNNSKCECFKLIGGSQSSVNNFDDKTLVESLRDFRNWSCIEFKDPISIFQLLSEDLRKKILLIVGKKIFYTNIEDCFYNLFEHTSPKVFKMNIPENILKLFQNKDADCSIFATVVDKKEKDIFNCQILWSPNEVPKLVIHCIQKKIKKRKCKLKVRWMIVGYDINFNFNNSDFNIKLEVLKNNFNTSNCQNIVKTLDLEYDSSALCFGIPVLRKLNTSNNSLVIGHHFFDDKVNRRIGSYMFSYCLEKNHYVNLPDFTFHTLIISNYSNSDNWGILPFQCSNKLSNLLNFFDFTKSNALKSKPKFISLYSTGENYCSPIFLKQKMNGIKIKQLSISCIQDDCICKSKKLKDNLKYAFLGSIKGTLGTQIIDQYLKTDHVILDRERFNKWFN</sequence>
<dbReference type="EMBL" id="QKYT01000564">
    <property type="protein sequence ID" value="RIA83526.1"/>
    <property type="molecule type" value="Genomic_DNA"/>
</dbReference>
<dbReference type="Proteomes" id="UP000265703">
    <property type="component" value="Unassembled WGS sequence"/>
</dbReference>
<dbReference type="STRING" id="658196.A0A397SFP1"/>
<proteinExistence type="predicted"/>
<gene>
    <name evidence="2" type="ORF">C1645_742990</name>
</gene>
<comment type="caution">
    <text evidence="2">The sequence shown here is derived from an EMBL/GenBank/DDBJ whole genome shotgun (WGS) entry which is preliminary data.</text>
</comment>